<protein>
    <submittedName>
        <fullName evidence="2">Adenylate cyclase</fullName>
    </submittedName>
</protein>
<organism evidence="2 3">
    <name type="scientific">Aestuariirhabdus litorea</name>
    <dbReference type="NCBI Taxonomy" id="2528527"/>
    <lineage>
        <taxon>Bacteria</taxon>
        <taxon>Pseudomonadati</taxon>
        <taxon>Pseudomonadota</taxon>
        <taxon>Gammaproteobacteria</taxon>
        <taxon>Oceanospirillales</taxon>
        <taxon>Aestuariirhabdaceae</taxon>
        <taxon>Aestuariirhabdus</taxon>
    </lineage>
</organism>
<dbReference type="GO" id="GO:0006171">
    <property type="term" value="P:cAMP biosynthetic process"/>
    <property type="evidence" value="ECO:0007669"/>
    <property type="project" value="InterPro"/>
</dbReference>
<dbReference type="PANTHER" id="PTHR38760:SF1">
    <property type="entry name" value="ADENYLATE CYCLASE"/>
    <property type="match status" value="1"/>
</dbReference>
<dbReference type="Pfam" id="PF12633">
    <property type="entry name" value="Adenyl_cycl_N"/>
    <property type="match status" value="1"/>
</dbReference>
<reference evidence="2 3" key="2">
    <citation type="submission" date="2018-12" db="EMBL/GenBank/DDBJ databases">
        <title>Simiduia agarivorans gen. nov., sp. nov., a marine, agarolytic bacterium isolated from shallow coastal water from Keelung, Taiwan.</title>
        <authorList>
            <person name="Shieh W.Y."/>
        </authorList>
    </citation>
    <scope>NUCLEOTIDE SEQUENCE [LARGE SCALE GENOMIC DNA]</scope>
    <source>
        <strain evidence="2 3">GTF-13</strain>
    </source>
</reference>
<accession>A0A3P3VMK8</accession>
<name>A0A3P3VMK8_9GAMM</name>
<dbReference type="PIRSF" id="PIRSF001444">
    <property type="entry name" value="Adenylate_cycl"/>
    <property type="match status" value="1"/>
</dbReference>
<dbReference type="EMBL" id="QWEZ01000002">
    <property type="protein sequence ID" value="RRJ82959.1"/>
    <property type="molecule type" value="Genomic_DNA"/>
</dbReference>
<dbReference type="InterPro" id="IPR024685">
    <property type="entry name" value="Adenylate_cyclase_1_N"/>
</dbReference>
<gene>
    <name evidence="2" type="ORF">D0544_14005</name>
</gene>
<sequence length="942" mass="109606">MSQHQALIHSLEGGVDRKTLKRIQQRFMEINQGRLLRARAALATRQQLFLDLLPLLFMENHPLLPGFVSYQTPAGISRYEPDKSVLDEAHRLTRSFRYRRKPGRPCRIYSLFLMGSCGSLAHSGRSDLDIWVCHAPDLSERERVELQHKCTLLEKWAQPFNLEVHFFLMDDEKFRNRQHQSELSGDDCGSSQHSLLLDEFYRTALLLAGRYPIWWLIPPGDEAQYDHFAGRLREQRYIAADETVDFGGITEIPAGEFVGAGLWQMFKGLESPFKSVLKLMLTELYASRSDELISMTFKRRVYQGEESLDALDPYILLYRKLETYLSNKAQWQRLELVRKALYFKVGKRLSQRPRRSRSWQRGVMEQLTQDWQWDPDTLADLDRHHQWKVDRVANERAILVSQLMHSYRFLSQYSRDADSGTLISQRDMQLLGRRLYAAFERRANKLPRINPGISGDMAESNLTLVYREGQIAEWQLFRGALKHHELDLQPPLKQAPSLVSLLGWCHFNKVIDSSTHLSLFPGNSALTEHELQLLLQALKKHLPVFYAPMDDDTYLQPSRPSRVLMLVNVGTDPMADSSRRNFHLLSNRTDSLGFSALRANHVLTIDQLSVNSWNEWTTTRFEGPEALLHCLREYLSQCDSTEPPELVIRCYCRNRAQQIQDRVNELFADIGRHLLGNQSAPSRYILQVEHHFHVLQQLPQTTLRSLENEAALIEFLGQPQPLFSPILVDRYALRDSLLSLLLGRNEAGRIQLFYQPPSDRNPIQLYLLDERGSLLHQTIHHHDLQPVLVQIYRFLQRVIFRLNAHPEHPEGVLTSDSIEFYEIDARSDFVARQLRRVTPPQQSDRPYLEVQVIIELDSEEAERLSIFCDEREFSPFAYDEQQLEAAAEYIVQQRQGRERYPCYITDVDLPLQAGEQPLQSIHYLQRKWEIEALLDQAQQQGR</sequence>
<dbReference type="AlphaFoldDB" id="A0A3P3VMK8"/>
<dbReference type="PANTHER" id="PTHR38760">
    <property type="entry name" value="ADENYLATE CYCLASE"/>
    <property type="match status" value="1"/>
</dbReference>
<reference evidence="2 3" key="1">
    <citation type="submission" date="2018-08" db="EMBL/GenBank/DDBJ databases">
        <authorList>
            <person name="Khan S.A."/>
        </authorList>
    </citation>
    <scope>NUCLEOTIDE SEQUENCE [LARGE SCALE GENOMIC DNA]</scope>
    <source>
        <strain evidence="2 3">GTF-13</strain>
    </source>
</reference>
<evidence type="ECO:0000313" key="3">
    <source>
        <dbReference type="Proteomes" id="UP000280792"/>
    </source>
</evidence>
<feature type="domain" description="Adenylate cyclase class-I N-terminal" evidence="1">
    <location>
        <begin position="20"/>
        <end position="215"/>
    </location>
</feature>
<proteinExistence type="predicted"/>
<dbReference type="InterPro" id="IPR000274">
    <property type="entry name" value="Adenylate_cyclase_1"/>
</dbReference>
<dbReference type="Proteomes" id="UP000280792">
    <property type="component" value="Unassembled WGS sequence"/>
</dbReference>
<dbReference type="GO" id="GO:0004016">
    <property type="term" value="F:adenylate cyclase activity"/>
    <property type="evidence" value="ECO:0007669"/>
    <property type="project" value="InterPro"/>
</dbReference>
<comment type="caution">
    <text evidence="2">The sequence shown here is derived from an EMBL/GenBank/DDBJ whole genome shotgun (WGS) entry which is preliminary data.</text>
</comment>
<evidence type="ECO:0000313" key="2">
    <source>
        <dbReference type="EMBL" id="RRJ82959.1"/>
    </source>
</evidence>
<keyword evidence="3" id="KW-1185">Reference proteome</keyword>
<evidence type="ECO:0000259" key="1">
    <source>
        <dbReference type="Pfam" id="PF12633"/>
    </source>
</evidence>
<dbReference type="Pfam" id="PF01295">
    <property type="entry name" value="Adenylate_cycl"/>
    <property type="match status" value="1"/>
</dbReference>
<dbReference type="RefSeq" id="WP_125017188.1">
    <property type="nucleotide sequence ID" value="NZ_QWEZ01000002.1"/>
</dbReference>